<protein>
    <submittedName>
        <fullName evidence="1">Uncharacterized protein</fullName>
    </submittedName>
</protein>
<name>A0A3B1CBI4_9ZZZZ</name>
<gene>
    <name evidence="1" type="ORF">MNBD_NITROSPIRAE02-430</name>
</gene>
<reference evidence="1" key="1">
    <citation type="submission" date="2018-06" db="EMBL/GenBank/DDBJ databases">
        <authorList>
            <person name="Zhirakovskaya E."/>
        </authorList>
    </citation>
    <scope>NUCLEOTIDE SEQUENCE</scope>
</reference>
<accession>A0A3B1CBI4</accession>
<dbReference type="SUPFAM" id="SSF54427">
    <property type="entry name" value="NTF2-like"/>
    <property type="match status" value="1"/>
</dbReference>
<proteinExistence type="predicted"/>
<sequence>MRYLYLVFLLSALLFLPSCGGKKEVKEALTGDAAIAEEAISLAESIKEAYLQKDKAALKTLCTRNGYLVLIGSMKNFDSAEIEFTPRRVDIENNRVMLYMEWEGKWFLNGKEFPEKGLAVFELKGSPLKLNDILRANPFRQPEG</sequence>
<dbReference type="EMBL" id="UOGH01000064">
    <property type="protein sequence ID" value="VAX27836.1"/>
    <property type="molecule type" value="Genomic_DNA"/>
</dbReference>
<dbReference type="InterPro" id="IPR032710">
    <property type="entry name" value="NTF2-like_dom_sf"/>
</dbReference>
<dbReference type="AlphaFoldDB" id="A0A3B1CBI4"/>
<evidence type="ECO:0000313" key="1">
    <source>
        <dbReference type="EMBL" id="VAX27836.1"/>
    </source>
</evidence>
<organism evidence="1">
    <name type="scientific">hydrothermal vent metagenome</name>
    <dbReference type="NCBI Taxonomy" id="652676"/>
    <lineage>
        <taxon>unclassified sequences</taxon>
        <taxon>metagenomes</taxon>
        <taxon>ecological metagenomes</taxon>
    </lineage>
</organism>